<dbReference type="RefSeq" id="WP_046230690.1">
    <property type="nucleotide sequence ID" value="NZ_FONN01000001.1"/>
</dbReference>
<name>A0A1I1Y8R0_9BACL</name>
<dbReference type="GO" id="GO:0005840">
    <property type="term" value="C:ribosome"/>
    <property type="evidence" value="ECO:0007669"/>
    <property type="project" value="InterPro"/>
</dbReference>
<dbReference type="PANTHER" id="PTHR33692">
    <property type="entry name" value="RIBOSOME MATURATION FACTOR RIMM"/>
    <property type="match status" value="1"/>
</dbReference>
<dbReference type="PANTHER" id="PTHR33692:SF1">
    <property type="entry name" value="RIBOSOME MATURATION FACTOR RIMM"/>
    <property type="match status" value="1"/>
</dbReference>
<keyword evidence="2 5" id="KW-0690">Ribosome biogenesis</keyword>
<comment type="similarity">
    <text evidence="5">Belongs to the RimM family.</text>
</comment>
<dbReference type="NCBIfam" id="TIGR02273">
    <property type="entry name" value="16S_RimM"/>
    <property type="match status" value="1"/>
</dbReference>
<protein>
    <recommendedName>
        <fullName evidence="5">Ribosome maturation factor RimM</fullName>
    </recommendedName>
</protein>
<comment type="subcellular location">
    <subcellularLocation>
        <location evidence="5">Cytoplasm</location>
    </subcellularLocation>
</comment>
<evidence type="ECO:0000313" key="9">
    <source>
        <dbReference type="Proteomes" id="UP000183410"/>
    </source>
</evidence>
<gene>
    <name evidence="5" type="primary">rimM</name>
    <name evidence="8" type="ORF">SAMN04487969_101387</name>
</gene>
<dbReference type="InterPro" id="IPR009000">
    <property type="entry name" value="Transl_B-barrel_sf"/>
</dbReference>
<evidence type="ECO:0000313" key="8">
    <source>
        <dbReference type="EMBL" id="SFE16025.1"/>
    </source>
</evidence>
<dbReference type="InterPro" id="IPR056792">
    <property type="entry name" value="PRC_RimM"/>
</dbReference>
<keyword evidence="9" id="KW-1185">Reference proteome</keyword>
<dbReference type="Proteomes" id="UP000183410">
    <property type="component" value="Unassembled WGS sequence"/>
</dbReference>
<dbReference type="InterPro" id="IPR002676">
    <property type="entry name" value="RimM_N"/>
</dbReference>
<organism evidence="8 9">
    <name type="scientific">Paenibacillus algorifonticola</name>
    <dbReference type="NCBI Taxonomy" id="684063"/>
    <lineage>
        <taxon>Bacteria</taxon>
        <taxon>Bacillati</taxon>
        <taxon>Bacillota</taxon>
        <taxon>Bacilli</taxon>
        <taxon>Bacillales</taxon>
        <taxon>Paenibacillaceae</taxon>
        <taxon>Paenibacillus</taxon>
    </lineage>
</organism>
<dbReference type="Pfam" id="PF01782">
    <property type="entry name" value="RimM"/>
    <property type="match status" value="1"/>
</dbReference>
<proteinExistence type="inferred from homology"/>
<evidence type="ECO:0000259" key="6">
    <source>
        <dbReference type="Pfam" id="PF01782"/>
    </source>
</evidence>
<comment type="domain">
    <text evidence="5">The PRC barrel domain binds ribosomal protein uS19.</text>
</comment>
<dbReference type="GO" id="GO:0006364">
    <property type="term" value="P:rRNA processing"/>
    <property type="evidence" value="ECO:0007669"/>
    <property type="project" value="UniProtKB-UniRule"/>
</dbReference>
<dbReference type="InterPro" id="IPR011033">
    <property type="entry name" value="PRC_barrel-like_sf"/>
</dbReference>
<dbReference type="InterPro" id="IPR011961">
    <property type="entry name" value="RimM"/>
</dbReference>
<dbReference type="InterPro" id="IPR036976">
    <property type="entry name" value="RimM_N_sf"/>
</dbReference>
<feature type="domain" description="Ribosome maturation factor RimM PRC barrel" evidence="7">
    <location>
        <begin position="104"/>
        <end position="173"/>
    </location>
</feature>
<evidence type="ECO:0000256" key="3">
    <source>
        <dbReference type="ARBA" id="ARBA00022552"/>
    </source>
</evidence>
<comment type="subunit">
    <text evidence="5">Binds ribosomal protein uS19.</text>
</comment>
<keyword evidence="4 5" id="KW-0143">Chaperone</keyword>
<dbReference type="Pfam" id="PF24986">
    <property type="entry name" value="PRC_RimM"/>
    <property type="match status" value="1"/>
</dbReference>
<dbReference type="SUPFAM" id="SSF50346">
    <property type="entry name" value="PRC-barrel domain"/>
    <property type="match status" value="1"/>
</dbReference>
<reference evidence="9" key="1">
    <citation type="submission" date="2016-10" db="EMBL/GenBank/DDBJ databases">
        <authorList>
            <person name="Varghese N."/>
            <person name="Submissions S."/>
        </authorList>
    </citation>
    <scope>NUCLEOTIDE SEQUENCE [LARGE SCALE GENOMIC DNA]</scope>
    <source>
        <strain evidence="9">CGMCC 1.10223</strain>
    </source>
</reference>
<keyword evidence="3 5" id="KW-0698">rRNA processing</keyword>
<dbReference type="SUPFAM" id="SSF50447">
    <property type="entry name" value="Translation proteins"/>
    <property type="match status" value="1"/>
</dbReference>
<accession>A0A1I1Y8R0</accession>
<dbReference type="GO" id="GO:0005737">
    <property type="term" value="C:cytoplasm"/>
    <property type="evidence" value="ECO:0007669"/>
    <property type="project" value="UniProtKB-SubCell"/>
</dbReference>
<evidence type="ECO:0000256" key="5">
    <source>
        <dbReference type="HAMAP-Rule" id="MF_00014"/>
    </source>
</evidence>
<evidence type="ECO:0000259" key="7">
    <source>
        <dbReference type="Pfam" id="PF24986"/>
    </source>
</evidence>
<dbReference type="GO" id="GO:0043022">
    <property type="term" value="F:ribosome binding"/>
    <property type="evidence" value="ECO:0007669"/>
    <property type="project" value="InterPro"/>
</dbReference>
<feature type="domain" description="RimM N-terminal" evidence="6">
    <location>
        <begin position="7"/>
        <end position="92"/>
    </location>
</feature>
<dbReference type="HAMAP" id="MF_00014">
    <property type="entry name" value="Ribosome_mat_RimM"/>
    <property type="match status" value="1"/>
</dbReference>
<sequence>MSGKWFTVGKIVNTHGLRGELKVLSQTDFGDIRFAVGNKLVMIHEEHGTKLEIEIAGSREHKGNYILKLKGYNDINEVEKYKGWLLKVAEEQLGKLDEGEYYFHEIIGCRVVTDEGEELGTISEILRPGANDVWVVDRPKGKGSQVLIPVIDEVLLKVDIAAKTVTVHLMEGLI</sequence>
<dbReference type="OrthoDB" id="9810331at2"/>
<dbReference type="Gene3D" id="2.30.30.240">
    <property type="entry name" value="PRC-barrel domain"/>
    <property type="match status" value="1"/>
</dbReference>
<dbReference type="AlphaFoldDB" id="A0A1I1Y8R0"/>
<dbReference type="GO" id="GO:0042274">
    <property type="term" value="P:ribosomal small subunit biogenesis"/>
    <property type="evidence" value="ECO:0007669"/>
    <property type="project" value="UniProtKB-UniRule"/>
</dbReference>
<evidence type="ECO:0000256" key="2">
    <source>
        <dbReference type="ARBA" id="ARBA00022517"/>
    </source>
</evidence>
<evidence type="ECO:0000256" key="4">
    <source>
        <dbReference type="ARBA" id="ARBA00023186"/>
    </source>
</evidence>
<dbReference type="EMBL" id="FONN01000001">
    <property type="protein sequence ID" value="SFE16025.1"/>
    <property type="molecule type" value="Genomic_DNA"/>
</dbReference>
<dbReference type="Gene3D" id="2.40.30.60">
    <property type="entry name" value="RimM"/>
    <property type="match status" value="1"/>
</dbReference>
<evidence type="ECO:0000256" key="1">
    <source>
        <dbReference type="ARBA" id="ARBA00022490"/>
    </source>
</evidence>
<comment type="function">
    <text evidence="5">An accessory protein needed during the final step in the assembly of 30S ribosomal subunit, possibly for assembly of the head region. Essential for efficient processing of 16S rRNA. May be needed both before and after RbfA during the maturation of 16S rRNA. It has affinity for free ribosomal 30S subunits but not for 70S ribosomes.</text>
</comment>
<keyword evidence="1 5" id="KW-0963">Cytoplasm</keyword>